<dbReference type="SMART" id="SM00869">
    <property type="entry name" value="Autotransporter"/>
    <property type="match status" value="1"/>
</dbReference>
<dbReference type="GO" id="GO:0019867">
    <property type="term" value="C:outer membrane"/>
    <property type="evidence" value="ECO:0007669"/>
    <property type="project" value="InterPro"/>
</dbReference>
<keyword evidence="3" id="KW-1185">Reference proteome</keyword>
<evidence type="ECO:0000259" key="1">
    <source>
        <dbReference type="PROSITE" id="PS51208"/>
    </source>
</evidence>
<dbReference type="PROSITE" id="PS51208">
    <property type="entry name" value="AUTOTRANSPORTER"/>
    <property type="match status" value="1"/>
</dbReference>
<evidence type="ECO:0000313" key="3">
    <source>
        <dbReference type="Proteomes" id="UP000002743"/>
    </source>
</evidence>
<dbReference type="eggNOG" id="COG4625">
    <property type="taxonomic scope" value="Bacteria"/>
</dbReference>
<dbReference type="KEGG" id="mei:Msip34_1977"/>
<gene>
    <name evidence="2" type="ordered locus">Msip34_1977</name>
</gene>
<dbReference type="AlphaFoldDB" id="C6X776"/>
<dbReference type="InterPro" id="IPR036709">
    <property type="entry name" value="Autotransporte_beta_dom_sf"/>
</dbReference>
<proteinExistence type="predicted"/>
<reference evidence="2 3" key="2">
    <citation type="journal article" date="2011" name="J. Bacteriol.">
        <title>Genomes of three methylotrophs from a single niche uncover genetic and metabolic divergence of Methylophilaceae.</title>
        <authorList>
            <person name="Lapidus A."/>
            <person name="Clum A."/>
            <person name="Labutti K."/>
            <person name="Kaluzhnaya M.G."/>
            <person name="Lim S."/>
            <person name="Beck D.A."/>
            <person name="Glavina Del Rio T."/>
            <person name="Nolan M."/>
            <person name="Mavromatis K."/>
            <person name="Huntemann M."/>
            <person name="Lucas S."/>
            <person name="Lidstrom M.E."/>
            <person name="Ivanova N."/>
            <person name="Chistoserdova L."/>
        </authorList>
    </citation>
    <scope>NUCLEOTIDE SEQUENCE [LARGE SCALE GENOMIC DNA]</scope>
    <source>
        <strain evidence="2 3">SIP3-4</strain>
    </source>
</reference>
<dbReference type="InterPro" id="IPR005546">
    <property type="entry name" value="Autotransporte_beta"/>
</dbReference>
<dbReference type="Pfam" id="PF03797">
    <property type="entry name" value="Autotransporter"/>
    <property type="match status" value="1"/>
</dbReference>
<dbReference type="SUPFAM" id="SSF103515">
    <property type="entry name" value="Autotransporter"/>
    <property type="match status" value="1"/>
</dbReference>
<evidence type="ECO:0000313" key="2">
    <source>
        <dbReference type="EMBL" id="ACT51219.1"/>
    </source>
</evidence>
<dbReference type="EMBL" id="CP001674">
    <property type="protein sequence ID" value="ACT51219.1"/>
    <property type="molecule type" value="Genomic_DNA"/>
</dbReference>
<dbReference type="STRING" id="582744.Msip34_1977"/>
<dbReference type="Gene3D" id="2.40.128.130">
    <property type="entry name" value="Autotransporter beta-domain"/>
    <property type="match status" value="1"/>
</dbReference>
<sequence>MVITNSGTIAGVQSHAITKTTSTATSFQGTVTLSDSSTTSAANIGVAAGIYSEEEAASVTINNTGTISGTGTYASGIYTRAAESVINNDGVISGTAIGVAHVSDSGEVRSMTLNNGGTINGDILSVNGAALRWWSLSNGEATGSATIDSRLNINSQWGQADSAITNSGTINGNLYYSNGTHTLVNTGSLSGNIDLDQRDTTCSSCNTSSAGENTVGGTAGVSSNWTVVGTKQFTFENAGDFDGDLVIHTASSSASGSLVESSITLIPTILGSGAGSSLLNPSGNIAGMGDTLNIVTTAGGDESDITLAPKVASGVVVKNGEFFTVANTYQINGSTVSAGATTLPEVSSSNSLINWTAEVNANGSLVLESSTSTSGITGISQGARSALNNLLTFDSTLGSQVQNLEGDAAVQKAAEQLKPEANNAGYQAVVSATDKVFGLIGQHLENLNIAQLGGKSGVATGEQATSSGIWFQTFGFRGDQDKRKGVDGYDADAFGFAAGADTLVGDGNTRVGAAISYGNSDISGKGVTSSNRLDIDSYQATLYGTRLMDGWYLNGAVGLGRHEYDSRRVIINNTVSGSHEAWQYTAKVDAGKPISIGKSSLIPVASLAYSRLDENGYTEHGEGALRISGRDTDSLRSGLGVKAVVPLEIGSLKSGIELRALWQHEFANTDQDTTARFAAGGSTFRTSAVSQERDSANLGISYRIVGNNTLKQSLLLSYDAEIRNQYLGQTALLQARFDF</sequence>
<feature type="domain" description="Autotransporter" evidence="1">
    <location>
        <begin position="462"/>
        <end position="739"/>
    </location>
</feature>
<dbReference type="Proteomes" id="UP000002743">
    <property type="component" value="Chromosome"/>
</dbReference>
<protein>
    <submittedName>
        <fullName evidence="2">Outer membrane autotransporter barrel domain protein</fullName>
    </submittedName>
</protein>
<name>C6X776_METGS</name>
<dbReference type="OrthoDB" id="8531705at2"/>
<dbReference type="NCBIfam" id="TIGR01414">
    <property type="entry name" value="autotrans_barl"/>
    <property type="match status" value="1"/>
</dbReference>
<dbReference type="InterPro" id="IPR006315">
    <property type="entry name" value="OM_autotransptr_brl_dom"/>
</dbReference>
<reference evidence="3" key="1">
    <citation type="submission" date="2009-07" db="EMBL/GenBank/DDBJ databases">
        <title>Complete sequence of chromosome of Methylovorus sp. SIP3-4.</title>
        <authorList>
            <person name="Lucas S."/>
            <person name="Copeland A."/>
            <person name="Lapidus A."/>
            <person name="Glavina del Rio T."/>
            <person name="Tice H."/>
            <person name="Bruce D."/>
            <person name="Goodwin L."/>
            <person name="Pitluck S."/>
            <person name="Clum A."/>
            <person name="Larimer F."/>
            <person name="Land M."/>
            <person name="Hauser L."/>
            <person name="Kyrpides N."/>
            <person name="Mikhailova N."/>
            <person name="Kayluzhnaya M."/>
            <person name="Chistoserdova L."/>
        </authorList>
    </citation>
    <scope>NUCLEOTIDE SEQUENCE [LARGE SCALE GENOMIC DNA]</scope>
    <source>
        <strain evidence="3">SIP3-4</strain>
    </source>
</reference>
<dbReference type="HOGENOM" id="CLU_019403_0_0_4"/>
<organism evidence="2 3">
    <name type="scientific">Methylovorus glucosotrophus (strain SIP3-4)</name>
    <dbReference type="NCBI Taxonomy" id="582744"/>
    <lineage>
        <taxon>Bacteria</taxon>
        <taxon>Pseudomonadati</taxon>
        <taxon>Pseudomonadota</taxon>
        <taxon>Betaproteobacteria</taxon>
        <taxon>Nitrosomonadales</taxon>
        <taxon>Methylophilaceae</taxon>
        <taxon>Methylovorus</taxon>
    </lineage>
</organism>
<accession>C6X776</accession>